<dbReference type="HOGENOM" id="CLU_3212926_0_0_5"/>
<organism evidence="1 2">
    <name type="scientific">Candidatus Bartonella washoeensis Sb944nv</name>
    <dbReference type="NCBI Taxonomy" id="1094563"/>
    <lineage>
        <taxon>Bacteria</taxon>
        <taxon>Pseudomonadati</taxon>
        <taxon>Pseudomonadota</taxon>
        <taxon>Alphaproteobacteria</taxon>
        <taxon>Hyphomicrobiales</taxon>
        <taxon>Bartonellaceae</taxon>
        <taxon>Bartonella</taxon>
    </lineage>
</organism>
<proteinExistence type="predicted"/>
<name>J1J4R0_9HYPH</name>
<dbReference type="EMBL" id="AILU01000023">
    <property type="protein sequence ID" value="EJF79142.1"/>
    <property type="molecule type" value="Genomic_DNA"/>
</dbReference>
<evidence type="ECO:0000313" key="2">
    <source>
        <dbReference type="Proteomes" id="UP000008947"/>
    </source>
</evidence>
<comment type="caution">
    <text evidence="1">The sequence shown here is derived from an EMBL/GenBank/DDBJ whole genome shotgun (WGS) entry which is preliminary data.</text>
</comment>
<gene>
    <name evidence="1" type="ORF">MCQ_00683</name>
</gene>
<accession>J1J4R0</accession>
<evidence type="ECO:0000313" key="1">
    <source>
        <dbReference type="EMBL" id="EJF79142.1"/>
    </source>
</evidence>
<protein>
    <submittedName>
        <fullName evidence="1">Uncharacterized protein</fullName>
    </submittedName>
</protein>
<dbReference type="AlphaFoldDB" id="J1J4R0"/>
<keyword evidence="2" id="KW-1185">Reference proteome</keyword>
<sequence>MIIKENHGELSLEKSFYTLLNVAFESASRTSNEKINDEDFFDKN</sequence>
<reference evidence="1 2" key="1">
    <citation type="submission" date="2012-03" db="EMBL/GenBank/DDBJ databases">
        <title>The Genome Sequence of Bartonella washoensis Sb944nv.</title>
        <authorList>
            <consortium name="The Broad Institute Genome Sequencing Platform"/>
            <consortium name="The Broad Institute Genome Sequencing Center for Infectious Disease"/>
            <person name="Feldgarden M."/>
            <person name="Kirby J."/>
            <person name="Kosoy M."/>
            <person name="Birtles R."/>
            <person name="Probert W.S."/>
            <person name="Chiaraviglio L."/>
            <person name="Young S.K."/>
            <person name="Zeng Q."/>
            <person name="Gargeya S."/>
            <person name="Fitzgerald M."/>
            <person name="Haas B."/>
            <person name="Abouelleil A."/>
            <person name="Alvarado L."/>
            <person name="Arachchi H.M."/>
            <person name="Berlin A."/>
            <person name="Chapman S.B."/>
            <person name="Gearin G."/>
            <person name="Goldberg J."/>
            <person name="Griggs A."/>
            <person name="Gujja S."/>
            <person name="Hansen M."/>
            <person name="Heiman D."/>
            <person name="Howarth C."/>
            <person name="Larimer J."/>
            <person name="Lui A."/>
            <person name="MacDonald P.J.P."/>
            <person name="McCowen C."/>
            <person name="Montmayeur A."/>
            <person name="Murphy C."/>
            <person name="Neiman D."/>
            <person name="Pearson M."/>
            <person name="Priest M."/>
            <person name="Roberts A."/>
            <person name="Saif S."/>
            <person name="Shea T."/>
            <person name="Sisk P."/>
            <person name="Stolte C."/>
            <person name="Sykes S."/>
            <person name="Wortman J."/>
            <person name="Nusbaum C."/>
            <person name="Birren B."/>
        </authorList>
    </citation>
    <scope>NUCLEOTIDE SEQUENCE [LARGE SCALE GENOMIC DNA]</scope>
    <source>
        <strain evidence="1 2">Sb944nv</strain>
    </source>
</reference>
<dbReference type="PATRIC" id="fig|1094563.3.peg.787"/>
<dbReference type="Proteomes" id="UP000008947">
    <property type="component" value="Unassembled WGS sequence"/>
</dbReference>